<keyword evidence="4" id="KW-1185">Reference proteome</keyword>
<dbReference type="STRING" id="879819.A0A0J1B188"/>
<sequence>MSEEANPVVAIVDGADQTSSKRGGAAAKPRKSAGGGKKAAPVAQEVAKFEYGDIVLARLRGFPPWRDCSRAYPFAVPIMGLSSLASLAQPADQQITDPENLPANVLALRPKNPAFQCAQFFPVGDYSWLPPKEIQPLKKHQIQAFLNEGHRKAAGNLREAYETALDPSDWDQAQEEYRREREQAEAEAEEDVDELEEEEGEEGEPAGKKRKRAAPAPKKEAKKPKVNKKAEEKPKAKADKPKSKATDKADESKSEGAPAAAGDEESPDPEAVKVKDWRHKLQRAFLQKGVPTASEMDQYDDLFKTIEKYDDMKIEYLQFSKIGKVMKKIAALTNVPRDDELKITSRAEKLMKEWFEFINRSEGGGSSAANGSADKADKAEATMSPTNNDTSAAAAPTSATPAAEEAPEPEAPAPEESTAPDSEEVKVDA</sequence>
<feature type="region of interest" description="Disordered" evidence="1">
    <location>
        <begin position="1"/>
        <end position="39"/>
    </location>
</feature>
<evidence type="ECO:0000313" key="3">
    <source>
        <dbReference type="EMBL" id="KLT41359.1"/>
    </source>
</evidence>
<dbReference type="GeneID" id="28986056"/>
<feature type="region of interest" description="Disordered" evidence="1">
    <location>
        <begin position="361"/>
        <end position="429"/>
    </location>
</feature>
<evidence type="ECO:0000256" key="1">
    <source>
        <dbReference type="SAM" id="MobiDB-lite"/>
    </source>
</evidence>
<feature type="compositionally biased region" description="Low complexity" evidence="1">
    <location>
        <begin position="384"/>
        <end position="404"/>
    </location>
</feature>
<name>A0A0J1B188_9TREE</name>
<feature type="compositionally biased region" description="Basic and acidic residues" evidence="1">
    <location>
        <begin position="228"/>
        <end position="254"/>
    </location>
</feature>
<dbReference type="SUPFAM" id="SSF63748">
    <property type="entry name" value="Tudor/PWWP/MBT"/>
    <property type="match status" value="1"/>
</dbReference>
<accession>A0A0J1B188</accession>
<dbReference type="RefSeq" id="XP_018277850.1">
    <property type="nucleotide sequence ID" value="XM_018425453.1"/>
</dbReference>
<feature type="region of interest" description="Disordered" evidence="1">
    <location>
        <begin position="162"/>
        <end position="272"/>
    </location>
</feature>
<protein>
    <recommendedName>
        <fullName evidence="2">PWWP domain-containing protein</fullName>
    </recommendedName>
</protein>
<dbReference type="EMBL" id="KQ087219">
    <property type="protein sequence ID" value="KLT41359.1"/>
    <property type="molecule type" value="Genomic_DNA"/>
</dbReference>
<dbReference type="InterPro" id="IPR000313">
    <property type="entry name" value="PWWP_dom"/>
</dbReference>
<organism evidence="3 4">
    <name type="scientific">Cutaneotrichosporon oleaginosum</name>
    <dbReference type="NCBI Taxonomy" id="879819"/>
    <lineage>
        <taxon>Eukaryota</taxon>
        <taxon>Fungi</taxon>
        <taxon>Dikarya</taxon>
        <taxon>Basidiomycota</taxon>
        <taxon>Agaricomycotina</taxon>
        <taxon>Tremellomycetes</taxon>
        <taxon>Trichosporonales</taxon>
        <taxon>Trichosporonaceae</taxon>
        <taxon>Cutaneotrichosporon</taxon>
    </lineage>
</organism>
<evidence type="ECO:0000313" key="4">
    <source>
        <dbReference type="Proteomes" id="UP000053611"/>
    </source>
</evidence>
<evidence type="ECO:0000259" key="2">
    <source>
        <dbReference type="Pfam" id="PF00855"/>
    </source>
</evidence>
<dbReference type="Proteomes" id="UP000053611">
    <property type="component" value="Unassembled WGS sequence"/>
</dbReference>
<dbReference type="AlphaFoldDB" id="A0A0J1B188"/>
<gene>
    <name evidence="3" type="ORF">CC85DRAFT_303292</name>
</gene>
<proteinExistence type="predicted"/>
<reference evidence="3 4" key="1">
    <citation type="submission" date="2015-03" db="EMBL/GenBank/DDBJ databases">
        <title>Genomics and transcriptomics of the oil-accumulating basidiomycete yeast T. oleaginosus allow insights into substrate utilization and the diverse evolutionary trajectories of mating systems in fungi.</title>
        <authorList>
            <consortium name="DOE Joint Genome Institute"/>
            <person name="Kourist R."/>
            <person name="Kracht O."/>
            <person name="Bracharz F."/>
            <person name="Lipzen A."/>
            <person name="Nolan M."/>
            <person name="Ohm R."/>
            <person name="Grigoriev I."/>
            <person name="Sun S."/>
            <person name="Heitman J."/>
            <person name="Bruck T."/>
            <person name="Nowrousian M."/>
        </authorList>
    </citation>
    <scope>NUCLEOTIDE SEQUENCE [LARGE SCALE GENOMIC DNA]</scope>
    <source>
        <strain evidence="3 4">IBC0246</strain>
    </source>
</reference>
<feature type="domain" description="PWWP" evidence="2">
    <location>
        <begin position="52"/>
        <end position="167"/>
    </location>
</feature>
<dbReference type="OrthoDB" id="62853at2759"/>
<feature type="compositionally biased region" description="Acidic residues" evidence="1">
    <location>
        <begin position="185"/>
        <end position="204"/>
    </location>
</feature>
<dbReference type="Gene3D" id="2.30.30.140">
    <property type="match status" value="1"/>
</dbReference>
<dbReference type="Pfam" id="PF00855">
    <property type="entry name" value="PWWP"/>
    <property type="match status" value="1"/>
</dbReference>
<feature type="compositionally biased region" description="Basic and acidic residues" evidence="1">
    <location>
        <begin position="175"/>
        <end position="184"/>
    </location>
</feature>